<organism evidence="1 2">
    <name type="scientific">Ovis ammon polii x Ovis aries</name>
    <dbReference type="NCBI Taxonomy" id="2918886"/>
    <lineage>
        <taxon>Eukaryota</taxon>
        <taxon>Metazoa</taxon>
        <taxon>Chordata</taxon>
        <taxon>Craniata</taxon>
        <taxon>Vertebrata</taxon>
        <taxon>Euteleostomi</taxon>
        <taxon>Mammalia</taxon>
        <taxon>Eutheria</taxon>
        <taxon>Laurasiatheria</taxon>
        <taxon>Artiodactyla</taxon>
        <taxon>Ruminantia</taxon>
        <taxon>Pecora</taxon>
        <taxon>Bovidae</taxon>
        <taxon>Caprinae</taxon>
        <taxon>Ovis</taxon>
    </lineage>
</organism>
<dbReference type="EMBL" id="CM043046">
    <property type="protein sequence ID" value="KAI4561739.1"/>
    <property type="molecule type" value="Genomic_DNA"/>
</dbReference>
<evidence type="ECO:0000313" key="2">
    <source>
        <dbReference type="Proteomes" id="UP001057279"/>
    </source>
</evidence>
<protein>
    <submittedName>
        <fullName evidence="1">Uncharacterized protein</fullName>
    </submittedName>
</protein>
<keyword evidence="2" id="KW-1185">Reference proteome</keyword>
<dbReference type="Proteomes" id="UP001057279">
    <property type="component" value="Linkage Group LG21"/>
</dbReference>
<reference evidence="1" key="1">
    <citation type="submission" date="2022-03" db="EMBL/GenBank/DDBJ databases">
        <title>Genomic analyses of argali, domestic sheep and their hybrids provide insights into chromosomal evolution, heterosis and genetic basis of agronomic traits.</title>
        <authorList>
            <person name="Li M."/>
        </authorList>
    </citation>
    <scope>NUCLEOTIDE SEQUENCE</scope>
    <source>
        <strain evidence="1">F1 hybrid</strain>
    </source>
</reference>
<name>A0ACB9U9X3_9CETA</name>
<accession>A0ACB9U9X3</accession>
<evidence type="ECO:0000313" key="1">
    <source>
        <dbReference type="EMBL" id="KAI4561739.1"/>
    </source>
</evidence>
<comment type="caution">
    <text evidence="1">The sequence shown here is derived from an EMBL/GenBank/DDBJ whole genome shotgun (WGS) entry which is preliminary data.</text>
</comment>
<sequence>MEFWFETPFAGILGLNYPNISFTGAIPIFDTLKNQGAISEPVFAFYLSRTKRSVVMFHGVDKSYYQGVLNWVLLIHTGDWSVHMDPSFSGLNGKTRTFYVGNITIGTPPQEFQVVFDTGSAVLWVPSVFCNSSTCSTHVRFRHLESSTFRPTNKTFWINYGAGRIEGVVVRDTVRIGDLVSTDQPFGLSMAEYGLEGRRFDGILGLNYPRLLYCRPLPIFDKLKNQGAISEPVFAFYLSKDKQKGSVVMFGGVDHRYYKGELNWVPLVRVGDWTIHVDRITMKREVIACSDGCRALVDTGSSHIQGPGRLVDNIQKLIGAKPQGSKHYVSCSVVNTLPSIIFTIKGINYPVPAQAYILKHYVSCSAVNILSSIILTINSISYPGPAHAYILKLVYLGNITIGTPPQEFQVVFDTGSSDLWVPSDLCTSPALSTKIMFRHLQSSTFRPTNKTFRIAYETGRMKGVVARDTVRIGDLVSTDQPFGLSVAEYGFGHWRFDGVLGLNYPNLSRSGAIPIFDKLKNEGAISEPVFAFYLSKDKQEGSVVMFGGVDHSYYKGELNWVPLIRAGDWSVHMDRIIMKKEVIACSDGCSALVDTGTSLIQGPGRLVNKIHTLIGAKLWRSQRYVSCSVVNTLPSIIFTINGINYPVPAQAYILKLSPFHIWSKNSSRKHVTSKFNQKTQMLHVGKITIGTPSQELQVNFDTGSSDLCVPSLFCPSPACYLVSTYQLFRLTFMEFWFETPFDGILGLNYPNISFTGAIPIFDTLKNQGAISEPVFAFYLSKMKRSVVIFHGVDKSYYQGVLNWVLLIHTGDWSVHMDRCLSNHPMLAVYGEICVDLMKFSFPSIIPNMQLSNQTIGDLVSTDQPFGLSMAEYGFEGRRFDGILGLNYPKQSCSRPIPIFDKLKNQGAISEPVFAFYLSKDEQEGSVVMFGGVDHRYYKGELSWVPLVKAGDWTIHIDRITMKREVIACSDGCDAVVDTGSSHIQGPGRLVDNIQKLTGAKLRGSKHYVSCSVVNTLPSIIFTINGINYPVPAQAYILKDSRGRCYIAFREKRVRTSTESWVLGDIFLRLYFSVFDRGNDRIGLALAV</sequence>
<proteinExistence type="predicted"/>
<gene>
    <name evidence="1" type="ORF">MJG53_016793</name>
</gene>